<feature type="compositionally biased region" description="Pro residues" evidence="7">
    <location>
        <begin position="986"/>
        <end position="995"/>
    </location>
</feature>
<comment type="subcellular location">
    <subcellularLocation>
        <location evidence="1">Nucleus</location>
    </subcellularLocation>
</comment>
<evidence type="ECO:0000256" key="5">
    <source>
        <dbReference type="ARBA" id="ARBA00023242"/>
    </source>
</evidence>
<proteinExistence type="predicted"/>
<keyword evidence="4" id="KW-0862">Zinc</keyword>
<keyword evidence="5" id="KW-0539">Nucleus</keyword>
<dbReference type="GO" id="GO:0008270">
    <property type="term" value="F:zinc ion binding"/>
    <property type="evidence" value="ECO:0007669"/>
    <property type="project" value="UniProtKB-KW"/>
</dbReference>
<dbReference type="PANTHER" id="PTHR10825">
    <property type="entry name" value="RING FINGER DOMAIN-CONTAINING, POLYCOMB GROUP COMPONENT"/>
    <property type="match status" value="1"/>
</dbReference>
<feature type="compositionally biased region" description="Basic residues" evidence="7">
    <location>
        <begin position="1076"/>
        <end position="1085"/>
    </location>
</feature>
<dbReference type="InterPro" id="IPR017907">
    <property type="entry name" value="Znf_RING_CS"/>
</dbReference>
<dbReference type="GO" id="GO:0032440">
    <property type="term" value="F:2-alkenal reductase [NAD(P)H] activity"/>
    <property type="evidence" value="ECO:0007669"/>
    <property type="project" value="UniProtKB-EC"/>
</dbReference>
<dbReference type="Gene3D" id="3.30.40.10">
    <property type="entry name" value="Zinc/RING finger domain, C3HC4 (zinc finger)"/>
    <property type="match status" value="1"/>
</dbReference>
<evidence type="ECO:0000256" key="1">
    <source>
        <dbReference type="ARBA" id="ARBA00004123"/>
    </source>
</evidence>
<dbReference type="PROSITE" id="PS00518">
    <property type="entry name" value="ZF_RING_1"/>
    <property type="match status" value="1"/>
</dbReference>
<feature type="region of interest" description="Disordered" evidence="7">
    <location>
        <begin position="427"/>
        <end position="471"/>
    </location>
</feature>
<evidence type="ECO:0000256" key="2">
    <source>
        <dbReference type="ARBA" id="ARBA00022723"/>
    </source>
</evidence>
<reference evidence="9 11" key="1">
    <citation type="submission" date="2008-03" db="EMBL/GenBank/DDBJ databases">
        <title>Annotation of Ixodes scapularis.</title>
        <authorList>
            <consortium name="Ixodes scapularis Genome Project Consortium"/>
            <person name="Caler E."/>
            <person name="Hannick L.I."/>
            <person name="Bidwell S."/>
            <person name="Joardar V."/>
            <person name="Thiagarajan M."/>
            <person name="Amedeo P."/>
            <person name="Galinsky K.J."/>
            <person name="Schobel S."/>
            <person name="Inman J."/>
            <person name="Hostetler J."/>
            <person name="Miller J."/>
            <person name="Hammond M."/>
            <person name="Megy K."/>
            <person name="Lawson D."/>
            <person name="Kodira C."/>
            <person name="Sutton G."/>
            <person name="Meyer J."/>
            <person name="Hill C.A."/>
            <person name="Birren B."/>
            <person name="Nene V."/>
            <person name="Collins F."/>
            <person name="Alarcon-Chaidez F."/>
            <person name="Wikel S."/>
            <person name="Strausberg R."/>
        </authorList>
    </citation>
    <scope>NUCLEOTIDE SEQUENCE [LARGE SCALE GENOMIC DNA]</scope>
    <source>
        <strain evidence="11">Wikel</strain>
        <strain evidence="9">Wikel colony</strain>
    </source>
</reference>
<dbReference type="EnsemblMetazoa" id="ISCW022410-RA">
    <property type="protein sequence ID" value="ISCW022410-PA"/>
    <property type="gene ID" value="ISCW022410"/>
</dbReference>
<dbReference type="VEuPathDB" id="VectorBase:ISCP_016720"/>
<feature type="compositionally biased region" description="Basic residues" evidence="7">
    <location>
        <begin position="1220"/>
        <end position="1230"/>
    </location>
</feature>
<evidence type="ECO:0000313" key="11">
    <source>
        <dbReference type="Proteomes" id="UP000001555"/>
    </source>
</evidence>
<evidence type="ECO:0000256" key="4">
    <source>
        <dbReference type="ARBA" id="ARBA00022833"/>
    </source>
</evidence>
<gene>
    <name evidence="9" type="ORF">IscW_ISCW022410</name>
</gene>
<dbReference type="EMBL" id="ABJB010379165">
    <property type="status" value="NOT_ANNOTATED_CDS"/>
    <property type="molecule type" value="Genomic_DNA"/>
</dbReference>
<dbReference type="Gene3D" id="3.10.20.90">
    <property type="entry name" value="Phosphatidylinositol 3-kinase Catalytic Subunit, Chain A, domain 1"/>
    <property type="match status" value="1"/>
</dbReference>
<dbReference type="Proteomes" id="UP000001555">
    <property type="component" value="Unassembled WGS sequence"/>
</dbReference>
<dbReference type="InParanoid" id="B7QCN2"/>
<dbReference type="AlphaFoldDB" id="B7QCN2"/>
<feature type="region of interest" description="Disordered" evidence="7">
    <location>
        <begin position="787"/>
        <end position="908"/>
    </location>
</feature>
<dbReference type="STRING" id="6945.B7QCN2"/>
<name>B7QCN2_IXOSC</name>
<sequence length="1230" mass="131797">MLRASARGPRSAFVLATQDPYPCIAAFMRPPWERPPVASLNSCLSCPLCRGYLVDAVTLVKCLHSFCKSCILKHLETGSSCPVCELRLSKINMEVQLRRDEILQNIVYKAIPGLYQNERATLTPEEKGELDNSSSGRVIFSPDEAVSLSLEYKHIVSSRVEGGDSTPGTCNPAFKEPVKRYLNCPAAVTIALLQKFLRMKYGISSKYKVDIYYLDDILWSKYTLMDIAYIYRWKRDVPLQLFYRISENVARAPGPLPTGVAVTTAPPGLAGDGATREGAPQQQAQQQGPPRGDSSEGPAFLKDSVNFPGSSRSCKDAGMTPGGHDSTAKPLTTGEASDTKPACSDGLPGQAEPKVQSKADVAPTSTPPLDKSVPDLKAPTTGLKAATKAKTPAPVQTKDVIEPVPENCRQLAKAKPYCDQTCTVPKPPIHGAEPGSAERSIPTGAAKCEKDAPCRPTTMPTEAEKSKTAVPPLRLKVPAECLEPAKARVHDVPAAELPRTAAKASGRADKEKALLQVGCASTPSGEDGSTARVEGASVTTIDRPPPVPLPNGAAKDLLKDLSEKLKVKGIVLELDPSSKRASLGSATAVESEVDPKLVNHTATPTIEDVVEAVSSTPEPVVQVSVAAETVLESAKLQTCFSRAADKARAKINALKAAASLKETSKAAVAEKEANEVVGLSVTLRANRQGAKGQLDSPVDKPAQKVASVAVSPPPVSPCEKKDNVLPSELPAATTSGATGNRPVATAVPTYMTLSKSHPSLFHSSPRKRGRPRLATVNSLNEEIERAHMMAKRQQATAEKPKPAIPVITSLRIKPIPPPPPETPPPVDRAATGAEVPESERLQRRGSQSEVSEEKSDAEDSSGRRKSRRRRGPMELRNVVTQLKDMTLEKEQQAATQEPLRNLPGGLPSLAPAAAIPEKITLRVTRDEKSNLKVEKQLRPAAAAVVAETLHDSGFCEDVVAEGSRSPASEVKPKIEAATKTVRPTAPREPPLPSPCRKPDVAAAAHHGSNKKDMRKSKRRSVEDWVNEQSKWVRAHKAAAAVGGGDATPSPKAAKEHEDERPKRRSSLEEPLPAKGQQRRGRKRTNPVKITKPDPVVDAQQEKAACGSPPLTGGAPEKKGTTTATPPLVEKAEPSEAPARCPAGGPREPGKSRRELESPPKKLSELVIPRYIPNPATSIPLTITHARNKRLRETDKAPGVRASTCRRRIPSTPKQTGGERTRRRASSSRRR</sequence>
<keyword evidence="2" id="KW-0479">Metal-binding</keyword>
<dbReference type="EMBL" id="DS908885">
    <property type="protein sequence ID" value="EEC16604.1"/>
    <property type="molecule type" value="Genomic_DNA"/>
</dbReference>
<feature type="region of interest" description="Disordered" evidence="7">
    <location>
        <begin position="254"/>
        <end position="398"/>
    </location>
</feature>
<feature type="compositionally biased region" description="Low complexity" evidence="7">
    <location>
        <begin position="278"/>
        <end position="290"/>
    </location>
</feature>
<dbReference type="SUPFAM" id="SSF57850">
    <property type="entry name" value="RING/U-box"/>
    <property type="match status" value="1"/>
</dbReference>
<dbReference type="VEuPathDB" id="VectorBase:ISCI022410"/>
<organism>
    <name type="scientific">Ixodes scapularis</name>
    <name type="common">Black-legged tick</name>
    <name type="synonym">Deer tick</name>
    <dbReference type="NCBI Taxonomy" id="6945"/>
    <lineage>
        <taxon>Eukaryota</taxon>
        <taxon>Metazoa</taxon>
        <taxon>Ecdysozoa</taxon>
        <taxon>Arthropoda</taxon>
        <taxon>Chelicerata</taxon>
        <taxon>Arachnida</taxon>
        <taxon>Acari</taxon>
        <taxon>Parasitiformes</taxon>
        <taxon>Ixodida</taxon>
        <taxon>Ixodoidea</taxon>
        <taxon>Ixodidae</taxon>
        <taxon>Ixodinae</taxon>
        <taxon>Ixodes</taxon>
    </lineage>
</organism>
<evidence type="ECO:0000313" key="9">
    <source>
        <dbReference type="EMBL" id="EEC16604.1"/>
    </source>
</evidence>
<dbReference type="SMART" id="SM00184">
    <property type="entry name" value="RING"/>
    <property type="match status" value="1"/>
</dbReference>
<dbReference type="PaxDb" id="6945-B7QCN2"/>
<dbReference type="PROSITE" id="PS50089">
    <property type="entry name" value="ZF_RING_2"/>
    <property type="match status" value="1"/>
</dbReference>
<dbReference type="EMBL" id="ABJB010574232">
    <property type="status" value="NOT_ANNOTATED_CDS"/>
    <property type="molecule type" value="Genomic_DNA"/>
</dbReference>
<dbReference type="EC" id="1.3.1.74" evidence="9"/>
<feature type="region of interest" description="Disordered" evidence="7">
    <location>
        <begin position="687"/>
        <end position="722"/>
    </location>
</feature>
<dbReference type="HOGENOM" id="CLU_267788_0_0_1"/>
<protein>
    <submittedName>
        <fullName evidence="9 10">DNA-binding protein mel-18, putative</fullName>
        <ecNumber evidence="9">1.3.1.74</ecNumber>
    </submittedName>
</protein>
<keyword evidence="9" id="KW-0238">DNA-binding</keyword>
<dbReference type="Pfam" id="PF16207">
    <property type="entry name" value="RAWUL"/>
    <property type="match status" value="1"/>
</dbReference>
<dbReference type="Pfam" id="PF13923">
    <property type="entry name" value="zf-C3HC4_2"/>
    <property type="match status" value="1"/>
</dbReference>
<dbReference type="VEuPathDB" id="VectorBase:ISCW022410"/>
<evidence type="ECO:0000256" key="6">
    <source>
        <dbReference type="PROSITE-ProRule" id="PRU00175"/>
    </source>
</evidence>
<keyword evidence="9" id="KW-0560">Oxidoreductase</keyword>
<dbReference type="EMBL" id="ABJB010837372">
    <property type="status" value="NOT_ANNOTATED_CDS"/>
    <property type="molecule type" value="Genomic_DNA"/>
</dbReference>
<feature type="compositionally biased region" description="Basic and acidic residues" evidence="7">
    <location>
        <begin position="1052"/>
        <end position="1067"/>
    </location>
</feature>
<feature type="compositionally biased region" description="Pro residues" evidence="7">
    <location>
        <begin position="814"/>
        <end position="826"/>
    </location>
</feature>
<dbReference type="GO" id="GO:1990841">
    <property type="term" value="F:promoter-specific chromatin binding"/>
    <property type="evidence" value="ECO:0000318"/>
    <property type="project" value="GO_Central"/>
</dbReference>
<dbReference type="GO" id="GO:0003677">
    <property type="term" value="F:DNA binding"/>
    <property type="evidence" value="ECO:0007669"/>
    <property type="project" value="UniProtKB-KW"/>
</dbReference>
<feature type="domain" description="RING-type" evidence="8">
    <location>
        <begin position="46"/>
        <end position="85"/>
    </location>
</feature>
<feature type="region of interest" description="Disordered" evidence="7">
    <location>
        <begin position="960"/>
        <end position="1230"/>
    </location>
</feature>
<reference evidence="10" key="2">
    <citation type="submission" date="2020-05" db="UniProtKB">
        <authorList>
            <consortium name="EnsemblMetazoa"/>
        </authorList>
    </citation>
    <scope>IDENTIFICATION</scope>
    <source>
        <strain evidence="10">wikel</strain>
    </source>
</reference>
<evidence type="ECO:0000313" key="10">
    <source>
        <dbReference type="EnsemblMetazoa" id="ISCW022410-PA"/>
    </source>
</evidence>
<dbReference type="OrthoDB" id="1305878at2759"/>
<dbReference type="EMBL" id="ABJB011123647">
    <property type="status" value="NOT_ANNOTATED_CDS"/>
    <property type="molecule type" value="Genomic_DNA"/>
</dbReference>
<evidence type="ECO:0000256" key="3">
    <source>
        <dbReference type="ARBA" id="ARBA00022771"/>
    </source>
</evidence>
<keyword evidence="11" id="KW-1185">Reference proteome</keyword>
<dbReference type="PANTHER" id="PTHR10825:SF72">
    <property type="entry name" value="UBIQUITIN-LIKE DOMAIN-CONTAINING PROTEIN"/>
    <property type="match status" value="1"/>
</dbReference>
<keyword evidence="3 6" id="KW-0863">Zinc-finger</keyword>
<feature type="compositionally biased region" description="Basic and acidic residues" evidence="7">
    <location>
        <begin position="1147"/>
        <end position="1163"/>
    </location>
</feature>
<dbReference type="GO" id="GO:0035102">
    <property type="term" value="C:PRC1 complex"/>
    <property type="evidence" value="ECO:0000318"/>
    <property type="project" value="GO_Central"/>
</dbReference>
<dbReference type="InterPro" id="IPR013083">
    <property type="entry name" value="Znf_RING/FYVE/PHD"/>
</dbReference>
<evidence type="ECO:0000256" key="7">
    <source>
        <dbReference type="SAM" id="MobiDB-lite"/>
    </source>
</evidence>
<accession>B7QCN2</accession>
<dbReference type="CDD" id="cd17082">
    <property type="entry name" value="RAWUL_PCGF2_like"/>
    <property type="match status" value="1"/>
</dbReference>
<dbReference type="FunFam" id="3.30.40.10:FF:000033">
    <property type="entry name" value="Polycomb group RING finger protein 3"/>
    <property type="match status" value="1"/>
</dbReference>
<dbReference type="InterPro" id="IPR032443">
    <property type="entry name" value="RAWUL"/>
</dbReference>
<feature type="compositionally biased region" description="Low complexity" evidence="7">
    <location>
        <begin position="377"/>
        <end position="398"/>
    </location>
</feature>
<dbReference type="InterPro" id="IPR001841">
    <property type="entry name" value="Znf_RING"/>
</dbReference>
<dbReference type="GO" id="GO:0000122">
    <property type="term" value="P:negative regulation of transcription by RNA polymerase II"/>
    <property type="evidence" value="ECO:0000318"/>
    <property type="project" value="GO_Central"/>
</dbReference>
<evidence type="ECO:0000259" key="8">
    <source>
        <dbReference type="PROSITE" id="PS50089"/>
    </source>
</evidence>